<dbReference type="GO" id="GO:0017108">
    <property type="term" value="F:5'-flap endonuclease activity"/>
    <property type="evidence" value="ECO:0007669"/>
    <property type="project" value="InterPro"/>
</dbReference>
<gene>
    <name evidence="4" type="ORF">DVH24_037852</name>
</gene>
<keyword evidence="1" id="KW-0540">Nuclease</keyword>
<dbReference type="Gene3D" id="1.10.150.20">
    <property type="entry name" value="5' to 3' exonuclease, C-terminal subdomain"/>
    <property type="match status" value="1"/>
</dbReference>
<dbReference type="GO" id="GO:0033567">
    <property type="term" value="P:DNA replication, Okazaki fragment processing"/>
    <property type="evidence" value="ECO:0007669"/>
    <property type="project" value="InterPro"/>
</dbReference>
<accession>A0A498K1Y4</accession>
<dbReference type="InterPro" id="IPR002421">
    <property type="entry name" value="5-3_exonuclease"/>
</dbReference>
<dbReference type="Pfam" id="PF01367">
    <property type="entry name" value="5_3_exonuc"/>
    <property type="match status" value="1"/>
</dbReference>
<dbReference type="FunFam" id="1.10.150.20:FF:000042">
    <property type="entry name" value="5'-3' exonuclease family protein"/>
    <property type="match status" value="1"/>
</dbReference>
<reference evidence="4" key="1">
    <citation type="submission" date="2018-10" db="EMBL/GenBank/DDBJ databases">
        <title>A high-quality apple genome assembly.</title>
        <authorList>
            <person name="Hu J."/>
        </authorList>
    </citation>
    <scope>NUCLEOTIDE SEQUENCE [LARGE SCALE GENOMIC DNA]</scope>
    <source>
        <tissue evidence="4">Young leaf</tissue>
    </source>
</reference>
<dbReference type="InterPro" id="IPR029060">
    <property type="entry name" value="PIN-like_dom_sf"/>
</dbReference>
<dbReference type="EMBL" id="RDQH01000331">
    <property type="protein sequence ID" value="RXI00304.1"/>
    <property type="molecule type" value="Genomic_DNA"/>
</dbReference>
<dbReference type="SUPFAM" id="SSF88723">
    <property type="entry name" value="PIN domain-like"/>
    <property type="match status" value="1"/>
</dbReference>
<name>A0A498K1Y4_MALDO</name>
<dbReference type="SMART" id="SM00475">
    <property type="entry name" value="53EXOc"/>
    <property type="match status" value="1"/>
</dbReference>
<evidence type="ECO:0000313" key="4">
    <source>
        <dbReference type="EMBL" id="RXI00304.1"/>
    </source>
</evidence>
<evidence type="ECO:0000259" key="3">
    <source>
        <dbReference type="SMART" id="SM00475"/>
    </source>
</evidence>
<feature type="domain" description="5'-3' exonuclease" evidence="3">
    <location>
        <begin position="76"/>
        <end position="325"/>
    </location>
</feature>
<dbReference type="Gene3D" id="3.40.50.1010">
    <property type="entry name" value="5'-nuclease"/>
    <property type="match status" value="1"/>
</dbReference>
<dbReference type="PANTHER" id="PTHR42646">
    <property type="entry name" value="FLAP ENDONUCLEASE XNI"/>
    <property type="match status" value="1"/>
</dbReference>
<dbReference type="InterPro" id="IPR020045">
    <property type="entry name" value="DNA_polI_H3TH"/>
</dbReference>
<keyword evidence="2" id="KW-0378">Hydrolase</keyword>
<keyword evidence="5" id="KW-1185">Reference proteome</keyword>
<dbReference type="InterPro" id="IPR020046">
    <property type="entry name" value="5-3_exonucl_a-hlix_arch_N"/>
</dbReference>
<dbReference type="PANTHER" id="PTHR42646:SF4">
    <property type="entry name" value="5'-3' EXONUCLEASE FAMILY PROTEIN"/>
    <property type="match status" value="1"/>
</dbReference>
<sequence>MVEVAVPTRVHIRPLLSVSPHLPIRRNIVSTNTKACKIRGVAASSSSSSSSSAGTCGYKQPVDDGQIVLPNKASKKRVFFLDVNPLLCGKQTQLTRFCSLVSLSDPVIAVVDGEGVSEHRGQLLPSYKAHRWKFTRQFPRGHAGRSHGVITNVLQKCNVIKVEHHETDDVIATLVGQVIQTGYWVVIASPDKDFKQLLSEDVQLVMPLDELERWSFYTLKHYIAQYNCDPCCDLSLRCFVGNHADGVPGIQHLAPGFGQKTALKLLKKHGSLENLLNTAAVRTVGRQYAQDALTKHADYLRRNHEILSLRRDVDVKLREEWLVTRDTSNDSATLSNFYKFLEETGFCPSVAKRNSAVVDCNVVRW</sequence>
<evidence type="ECO:0000256" key="2">
    <source>
        <dbReference type="ARBA" id="ARBA00022801"/>
    </source>
</evidence>
<proteinExistence type="predicted"/>
<dbReference type="GO" id="GO:0008409">
    <property type="term" value="F:5'-3' exonuclease activity"/>
    <property type="evidence" value="ECO:0007669"/>
    <property type="project" value="InterPro"/>
</dbReference>
<protein>
    <recommendedName>
        <fullName evidence="3">5'-3' exonuclease domain-containing protein</fullName>
    </recommendedName>
</protein>
<dbReference type="Pfam" id="PF02739">
    <property type="entry name" value="5_3_exonuc_N"/>
    <property type="match status" value="1"/>
</dbReference>
<dbReference type="STRING" id="3750.A0A498K1Y4"/>
<evidence type="ECO:0000256" key="1">
    <source>
        <dbReference type="ARBA" id="ARBA00022722"/>
    </source>
</evidence>
<dbReference type="AlphaFoldDB" id="A0A498K1Y4"/>
<evidence type="ECO:0000313" key="5">
    <source>
        <dbReference type="Proteomes" id="UP000290289"/>
    </source>
</evidence>
<comment type="caution">
    <text evidence="4">The sequence shown here is derived from an EMBL/GenBank/DDBJ whole genome shotgun (WGS) entry which is preliminary data.</text>
</comment>
<dbReference type="GO" id="GO:0003677">
    <property type="term" value="F:DNA binding"/>
    <property type="evidence" value="ECO:0007669"/>
    <property type="project" value="InterPro"/>
</dbReference>
<dbReference type="InterPro" id="IPR038969">
    <property type="entry name" value="FEN"/>
</dbReference>
<dbReference type="Proteomes" id="UP000290289">
    <property type="component" value="Chromosome 5"/>
</dbReference>
<dbReference type="SUPFAM" id="SSF47807">
    <property type="entry name" value="5' to 3' exonuclease, C-terminal subdomain"/>
    <property type="match status" value="1"/>
</dbReference>
<organism evidence="4 5">
    <name type="scientific">Malus domestica</name>
    <name type="common">Apple</name>
    <name type="synonym">Pyrus malus</name>
    <dbReference type="NCBI Taxonomy" id="3750"/>
    <lineage>
        <taxon>Eukaryota</taxon>
        <taxon>Viridiplantae</taxon>
        <taxon>Streptophyta</taxon>
        <taxon>Embryophyta</taxon>
        <taxon>Tracheophyta</taxon>
        <taxon>Spermatophyta</taxon>
        <taxon>Magnoliopsida</taxon>
        <taxon>eudicotyledons</taxon>
        <taxon>Gunneridae</taxon>
        <taxon>Pentapetalae</taxon>
        <taxon>rosids</taxon>
        <taxon>fabids</taxon>
        <taxon>Rosales</taxon>
        <taxon>Rosaceae</taxon>
        <taxon>Amygdaloideae</taxon>
        <taxon>Maleae</taxon>
        <taxon>Malus</taxon>
    </lineage>
</organism>
<dbReference type="InterPro" id="IPR036279">
    <property type="entry name" value="5-3_exonuclease_C_sf"/>
</dbReference>